<dbReference type="EMBL" id="LQRA01000073">
    <property type="protein sequence ID" value="KZE75237.1"/>
    <property type="molecule type" value="Genomic_DNA"/>
</dbReference>
<reference evidence="3" key="1">
    <citation type="submission" date="2016-01" db="EMBL/GenBank/DDBJ databases">
        <title>Draft genome of Chromobacterium sp. F49.</title>
        <authorList>
            <person name="Hong K.W."/>
        </authorList>
    </citation>
    <scope>NUCLEOTIDE SEQUENCE [LARGE SCALE GENOMIC DNA]</scope>
    <source>
        <strain evidence="3">M63</strain>
    </source>
</reference>
<feature type="signal peptide" evidence="1">
    <location>
        <begin position="1"/>
        <end position="31"/>
    </location>
</feature>
<dbReference type="AlphaFoldDB" id="A0A163VQA0"/>
<evidence type="ECO:0000313" key="2">
    <source>
        <dbReference type="EMBL" id="KZE75237.1"/>
    </source>
</evidence>
<accession>A0A163VQA0</accession>
<dbReference type="OrthoDB" id="2650043at2"/>
<proteinExistence type="predicted"/>
<keyword evidence="1" id="KW-0732">Signal</keyword>
<dbReference type="Proteomes" id="UP000076563">
    <property type="component" value="Unassembled WGS sequence"/>
</dbReference>
<sequence>MVLKFKQNVVAFGLAASLLATSLIPTGQAFASNTETAVPQKQDVAVGSNSYANAKSEVVVTPEGVKVKAVEIAIKALDKVITSPVTRWALEKIFDKETVDLVISKSSKIFSVFDEFVYAFELTVEEIAAAAKSRIIQELGDTVGKGAAQMIGQVVEWLIKYGSKILI</sequence>
<feature type="chain" id="PRO_5007846733" description="DUF1002 domain-containing protein" evidence="1">
    <location>
        <begin position="32"/>
        <end position="167"/>
    </location>
</feature>
<organism evidence="2 3">
    <name type="scientific">Paenibacillus elgii</name>
    <dbReference type="NCBI Taxonomy" id="189691"/>
    <lineage>
        <taxon>Bacteria</taxon>
        <taxon>Bacillati</taxon>
        <taxon>Bacillota</taxon>
        <taxon>Bacilli</taxon>
        <taxon>Bacillales</taxon>
        <taxon>Paenibacillaceae</taxon>
        <taxon>Paenibacillus</taxon>
    </lineage>
</organism>
<name>A0A163VQA0_9BACL</name>
<comment type="caution">
    <text evidence="2">The sequence shown here is derived from an EMBL/GenBank/DDBJ whole genome shotgun (WGS) entry which is preliminary data.</text>
</comment>
<gene>
    <name evidence="2" type="ORF">AV654_26960</name>
</gene>
<evidence type="ECO:0000256" key="1">
    <source>
        <dbReference type="SAM" id="SignalP"/>
    </source>
</evidence>
<protein>
    <recommendedName>
        <fullName evidence="4">DUF1002 domain-containing protein</fullName>
    </recommendedName>
</protein>
<keyword evidence="3" id="KW-1185">Reference proteome</keyword>
<evidence type="ECO:0008006" key="4">
    <source>
        <dbReference type="Google" id="ProtNLM"/>
    </source>
</evidence>
<dbReference type="RefSeq" id="WP_063184892.1">
    <property type="nucleotide sequence ID" value="NZ_LQRA01000073.1"/>
</dbReference>
<evidence type="ECO:0000313" key="3">
    <source>
        <dbReference type="Proteomes" id="UP000076563"/>
    </source>
</evidence>